<dbReference type="Proteomes" id="UP000829398">
    <property type="component" value="Chromosome 2"/>
</dbReference>
<organism evidence="1 2">
    <name type="scientific">Citrus sinensis</name>
    <name type="common">Sweet orange</name>
    <name type="synonym">Citrus aurantium var. sinensis</name>
    <dbReference type="NCBI Taxonomy" id="2711"/>
    <lineage>
        <taxon>Eukaryota</taxon>
        <taxon>Viridiplantae</taxon>
        <taxon>Streptophyta</taxon>
        <taxon>Embryophyta</taxon>
        <taxon>Tracheophyta</taxon>
        <taxon>Spermatophyta</taxon>
        <taxon>Magnoliopsida</taxon>
        <taxon>eudicotyledons</taxon>
        <taxon>Gunneridae</taxon>
        <taxon>Pentapetalae</taxon>
        <taxon>rosids</taxon>
        <taxon>malvids</taxon>
        <taxon>Sapindales</taxon>
        <taxon>Rutaceae</taxon>
        <taxon>Aurantioideae</taxon>
        <taxon>Citrus</taxon>
    </lineage>
</organism>
<protein>
    <submittedName>
        <fullName evidence="1">Protein yippee-like</fullName>
    </submittedName>
</protein>
<evidence type="ECO:0000313" key="1">
    <source>
        <dbReference type="EMBL" id="KAH9797086.1"/>
    </source>
</evidence>
<reference evidence="2" key="1">
    <citation type="journal article" date="2023" name="Hortic. Res.">
        <title>A chromosome-level phased genome enabling allele-level studies in sweet orange: a case study on citrus Huanglongbing tolerance.</title>
        <authorList>
            <person name="Wu B."/>
            <person name="Yu Q."/>
            <person name="Deng Z."/>
            <person name="Duan Y."/>
            <person name="Luo F."/>
            <person name="Gmitter F. Jr."/>
        </authorList>
    </citation>
    <scope>NUCLEOTIDE SEQUENCE [LARGE SCALE GENOMIC DNA]</scope>
    <source>
        <strain evidence="2">cv. Valencia</strain>
    </source>
</reference>
<proteinExistence type="predicted"/>
<sequence>MGRIFLVELKGRSYYKCRFCNSHLALADSVLSWSFNCRRGRAYLFSDVVNIMLGPQEERLMLSGMHTVEDIFCCCCGQIVGWKYVAAHDKNQKYKEGKFVLERFKFIINRHTDAKNNCEIFLKKNIFKKIMGPANNEEAGEIGATVQLQSCD</sequence>
<accession>A0ACB8NG22</accession>
<dbReference type="EMBL" id="CM039171">
    <property type="protein sequence ID" value="KAH9797086.1"/>
    <property type="molecule type" value="Genomic_DNA"/>
</dbReference>
<comment type="caution">
    <text evidence="1">The sequence shown here is derived from an EMBL/GenBank/DDBJ whole genome shotgun (WGS) entry which is preliminary data.</text>
</comment>
<evidence type="ECO:0000313" key="2">
    <source>
        <dbReference type="Proteomes" id="UP000829398"/>
    </source>
</evidence>
<gene>
    <name evidence="1" type="ORF">KPL71_005749</name>
</gene>
<keyword evidence="2" id="KW-1185">Reference proteome</keyword>
<name>A0ACB8NG22_CITSI</name>